<gene>
    <name evidence="2" type="ORF">BGZ80_010177</name>
</gene>
<evidence type="ECO:0000313" key="3">
    <source>
        <dbReference type="Proteomes" id="UP000703661"/>
    </source>
</evidence>
<dbReference type="EMBL" id="JAAAID010000681">
    <property type="protein sequence ID" value="KAG0014882.1"/>
    <property type="molecule type" value="Genomic_DNA"/>
</dbReference>
<protein>
    <submittedName>
        <fullName evidence="2">Uncharacterized protein</fullName>
    </submittedName>
</protein>
<dbReference type="AlphaFoldDB" id="A0A9P6MV45"/>
<organism evidence="2 3">
    <name type="scientific">Entomortierella chlamydospora</name>
    <dbReference type="NCBI Taxonomy" id="101097"/>
    <lineage>
        <taxon>Eukaryota</taxon>
        <taxon>Fungi</taxon>
        <taxon>Fungi incertae sedis</taxon>
        <taxon>Mucoromycota</taxon>
        <taxon>Mortierellomycotina</taxon>
        <taxon>Mortierellomycetes</taxon>
        <taxon>Mortierellales</taxon>
        <taxon>Mortierellaceae</taxon>
        <taxon>Entomortierella</taxon>
    </lineage>
</organism>
<feature type="transmembrane region" description="Helical" evidence="1">
    <location>
        <begin position="16"/>
        <end position="37"/>
    </location>
</feature>
<keyword evidence="1" id="KW-0472">Membrane</keyword>
<accession>A0A9P6MV45</accession>
<evidence type="ECO:0000313" key="2">
    <source>
        <dbReference type="EMBL" id="KAG0014882.1"/>
    </source>
</evidence>
<dbReference type="OrthoDB" id="2425721at2759"/>
<evidence type="ECO:0000256" key="1">
    <source>
        <dbReference type="SAM" id="Phobius"/>
    </source>
</evidence>
<feature type="transmembrane region" description="Helical" evidence="1">
    <location>
        <begin position="259"/>
        <end position="282"/>
    </location>
</feature>
<reference evidence="2" key="1">
    <citation type="journal article" date="2020" name="Fungal Divers.">
        <title>Resolving the Mortierellaceae phylogeny through synthesis of multi-gene phylogenetics and phylogenomics.</title>
        <authorList>
            <person name="Vandepol N."/>
            <person name="Liber J."/>
            <person name="Desiro A."/>
            <person name="Na H."/>
            <person name="Kennedy M."/>
            <person name="Barry K."/>
            <person name="Grigoriev I.V."/>
            <person name="Miller A.N."/>
            <person name="O'Donnell K."/>
            <person name="Stajich J.E."/>
            <person name="Bonito G."/>
        </authorList>
    </citation>
    <scope>NUCLEOTIDE SEQUENCE</scope>
    <source>
        <strain evidence="2">NRRL 2769</strain>
    </source>
</reference>
<proteinExistence type="predicted"/>
<keyword evidence="1" id="KW-1133">Transmembrane helix</keyword>
<name>A0A9P6MV45_9FUNG</name>
<keyword evidence="1" id="KW-0812">Transmembrane</keyword>
<dbReference type="Proteomes" id="UP000703661">
    <property type="component" value="Unassembled WGS sequence"/>
</dbReference>
<sequence>MTFTIAYPTTKPFSKAYSAVIAFLLAIGLIAMAIWTVETKKDCPTYTSPVFNNDKCTPYNLYNGVEVRKTYKPTGLIFGYKNSIEGLDSDFPYSNNSYSCQTVYYYRVVLNADRSTEINYNASCTFDNNVTFRLISNTVTNGVLFPWDADLWALTCPATIPRPYQLQSLIFASNDNGGTISTGFGFDSGVCTIPAWYDNQGHIAIFGPGYTPYAKNPITVDNYYQYKRNSTFSLFFGDDMGFQVGYTCSKCKVKSGWDLTLVLLTTFGSVGGIAYTILIFVAKNLYEHQSNTANYDEVALNKLRPDNGGSVDEWGGRDYTHVV</sequence>
<keyword evidence="3" id="KW-1185">Reference proteome</keyword>
<comment type="caution">
    <text evidence="2">The sequence shown here is derived from an EMBL/GenBank/DDBJ whole genome shotgun (WGS) entry which is preliminary data.</text>
</comment>